<dbReference type="EMBL" id="LN879502">
    <property type="protein sequence ID" value="CUI16530.1"/>
    <property type="molecule type" value="Genomic_DNA"/>
</dbReference>
<dbReference type="RefSeq" id="WP_197560229.1">
    <property type="nucleotide sequence ID" value="NZ_LN879502.1"/>
</dbReference>
<dbReference type="InterPro" id="IPR001789">
    <property type="entry name" value="Sig_transdc_resp-reg_receiver"/>
</dbReference>
<dbReference type="InterPro" id="IPR011006">
    <property type="entry name" value="CheY-like_superfamily"/>
</dbReference>
<dbReference type="SUPFAM" id="SSF52172">
    <property type="entry name" value="CheY-like"/>
    <property type="match status" value="1"/>
</dbReference>
<dbReference type="Proteomes" id="UP000069902">
    <property type="component" value="Chromosome cPNK"/>
</dbReference>
<dbReference type="PANTHER" id="PTHR44591">
    <property type="entry name" value="STRESS RESPONSE REGULATOR PROTEIN 1"/>
    <property type="match status" value="1"/>
</dbReference>
<accession>A0A0U5JD09</accession>
<proteinExistence type="predicted"/>
<dbReference type="Pfam" id="PF00072">
    <property type="entry name" value="Response_reg"/>
    <property type="match status" value="1"/>
</dbReference>
<dbReference type="PATRIC" id="fig|389348.3.peg.993"/>
<evidence type="ECO:0000256" key="2">
    <source>
        <dbReference type="PROSITE-ProRule" id="PRU00169"/>
    </source>
</evidence>
<evidence type="ECO:0000313" key="4">
    <source>
        <dbReference type="EMBL" id="CUI16530.1"/>
    </source>
</evidence>
<sequence length="140" mass="16110">MEKAILRVLVIDDEEDIYLLFEQQFRSEIKKKSLEFHYARSAEEALIFLHQPIDPQLVLILSDISMPGMNGLELLKLLKNAYPEITVFMITAYGDHENSKTALELGASEIISKPIDFSYLKELILDFMLNQLKKMDESDG</sequence>
<dbReference type="STRING" id="389348.PNK_0905"/>
<evidence type="ECO:0000313" key="5">
    <source>
        <dbReference type="Proteomes" id="UP000069902"/>
    </source>
</evidence>
<dbReference type="KEGG" id="pnl:PNK_0905"/>
<name>A0A0U5JD09_9BACT</name>
<reference evidence="5" key="1">
    <citation type="submission" date="2015-09" db="EMBL/GenBank/DDBJ databases">
        <authorList>
            <person name="Bertelli C."/>
        </authorList>
    </citation>
    <scope>NUCLEOTIDE SEQUENCE [LARGE SCALE GENOMIC DNA]</scope>
    <source>
        <strain evidence="5">KNic</strain>
    </source>
</reference>
<feature type="modified residue" description="4-aspartylphosphate" evidence="2">
    <location>
        <position position="63"/>
    </location>
</feature>
<dbReference type="PANTHER" id="PTHR44591:SF3">
    <property type="entry name" value="RESPONSE REGULATORY DOMAIN-CONTAINING PROTEIN"/>
    <property type="match status" value="1"/>
</dbReference>
<evidence type="ECO:0000256" key="1">
    <source>
        <dbReference type="ARBA" id="ARBA00022553"/>
    </source>
</evidence>
<evidence type="ECO:0000259" key="3">
    <source>
        <dbReference type="PROSITE" id="PS50110"/>
    </source>
</evidence>
<dbReference type="InterPro" id="IPR050595">
    <property type="entry name" value="Bact_response_regulator"/>
</dbReference>
<dbReference type="SMART" id="SM00448">
    <property type="entry name" value="REC"/>
    <property type="match status" value="1"/>
</dbReference>
<dbReference type="GO" id="GO:0000160">
    <property type="term" value="P:phosphorelay signal transduction system"/>
    <property type="evidence" value="ECO:0007669"/>
    <property type="project" value="InterPro"/>
</dbReference>
<keyword evidence="1 2" id="KW-0597">Phosphoprotein</keyword>
<dbReference type="Gene3D" id="3.40.50.2300">
    <property type="match status" value="1"/>
</dbReference>
<dbReference type="AlphaFoldDB" id="A0A0U5JD09"/>
<dbReference type="InParanoid" id="A0A0U5JD09"/>
<organism evidence="4 5">
    <name type="scientific">Candidatus Protochlamydia naegleriophila</name>
    <dbReference type="NCBI Taxonomy" id="389348"/>
    <lineage>
        <taxon>Bacteria</taxon>
        <taxon>Pseudomonadati</taxon>
        <taxon>Chlamydiota</taxon>
        <taxon>Chlamydiia</taxon>
        <taxon>Parachlamydiales</taxon>
        <taxon>Parachlamydiaceae</taxon>
        <taxon>Candidatus Protochlamydia</taxon>
    </lineage>
</organism>
<protein>
    <submittedName>
        <fullName evidence="4">Response regulator receiver protein</fullName>
    </submittedName>
</protein>
<dbReference type="PROSITE" id="PS50110">
    <property type="entry name" value="RESPONSE_REGULATORY"/>
    <property type="match status" value="1"/>
</dbReference>
<feature type="domain" description="Response regulatory" evidence="3">
    <location>
        <begin position="7"/>
        <end position="128"/>
    </location>
</feature>
<gene>
    <name evidence="4" type="primary">atoc5</name>
    <name evidence="4" type="ORF">PNK_0905</name>
</gene>
<keyword evidence="5" id="KW-1185">Reference proteome</keyword>